<evidence type="ECO:0000256" key="1">
    <source>
        <dbReference type="SAM" id="MobiDB-lite"/>
    </source>
</evidence>
<dbReference type="InterPro" id="IPR036361">
    <property type="entry name" value="SAP_dom_sf"/>
</dbReference>
<dbReference type="Gene3D" id="3.30.70.330">
    <property type="match status" value="1"/>
</dbReference>
<dbReference type="GO" id="GO:0071011">
    <property type="term" value="C:precatalytic spliceosome"/>
    <property type="evidence" value="ECO:0007669"/>
    <property type="project" value="TreeGrafter"/>
</dbReference>
<dbReference type="AlphaFoldDB" id="A0A085M4R8"/>
<dbReference type="InterPro" id="IPR032552">
    <property type="entry name" value="RSB_motif"/>
</dbReference>
<feature type="region of interest" description="Disordered" evidence="1">
    <location>
        <begin position="828"/>
        <end position="949"/>
    </location>
</feature>
<feature type="compositionally biased region" description="Polar residues" evidence="1">
    <location>
        <begin position="164"/>
        <end position="174"/>
    </location>
</feature>
<feature type="compositionally biased region" description="Acidic residues" evidence="1">
    <location>
        <begin position="442"/>
        <end position="451"/>
    </location>
</feature>
<protein>
    <recommendedName>
        <fullName evidence="2">SAP domain-containing protein</fullName>
    </recommendedName>
</protein>
<dbReference type="GO" id="GO:0061574">
    <property type="term" value="C:ASAP complex"/>
    <property type="evidence" value="ECO:0007669"/>
    <property type="project" value="TreeGrafter"/>
</dbReference>
<dbReference type="InterPro" id="IPR052793">
    <property type="entry name" value="EJC-associated_protein"/>
</dbReference>
<dbReference type="Gene3D" id="1.10.720.30">
    <property type="entry name" value="SAP domain"/>
    <property type="match status" value="1"/>
</dbReference>
<feature type="compositionally biased region" description="Basic and acidic residues" evidence="1">
    <location>
        <begin position="421"/>
        <end position="441"/>
    </location>
</feature>
<dbReference type="InterPro" id="IPR034257">
    <property type="entry name" value="Acinus_RRM"/>
</dbReference>
<dbReference type="Pfam" id="PF16294">
    <property type="entry name" value="RSB_motif"/>
    <property type="match status" value="1"/>
</dbReference>
<reference evidence="3 4" key="1">
    <citation type="journal article" date="2014" name="Nat. Genet.">
        <title>Genome and transcriptome of the porcine whipworm Trichuris suis.</title>
        <authorList>
            <person name="Jex A.R."/>
            <person name="Nejsum P."/>
            <person name="Schwarz E.M."/>
            <person name="Hu L."/>
            <person name="Young N.D."/>
            <person name="Hall R.S."/>
            <person name="Korhonen P.K."/>
            <person name="Liao S."/>
            <person name="Thamsborg S."/>
            <person name="Xia J."/>
            <person name="Xu P."/>
            <person name="Wang S."/>
            <person name="Scheerlinck J.P."/>
            <person name="Hofmann A."/>
            <person name="Sternberg P.W."/>
            <person name="Wang J."/>
            <person name="Gasser R.B."/>
        </authorList>
    </citation>
    <scope>NUCLEOTIDE SEQUENCE [LARGE SCALE GENOMIC DNA]</scope>
    <source>
        <strain evidence="3">DCEP-RM93M</strain>
    </source>
</reference>
<feature type="compositionally biased region" description="Acidic residues" evidence="1">
    <location>
        <begin position="464"/>
        <end position="479"/>
    </location>
</feature>
<feature type="compositionally biased region" description="Polar residues" evidence="1">
    <location>
        <begin position="393"/>
        <end position="402"/>
    </location>
</feature>
<dbReference type="PANTHER" id="PTHR46589">
    <property type="entry name" value="APOPTOTIC CHROMATIN CONDENSATION INDUCER IN THE NUCLEUS"/>
    <property type="match status" value="1"/>
</dbReference>
<dbReference type="Proteomes" id="UP000030764">
    <property type="component" value="Unassembled WGS sequence"/>
</dbReference>
<feature type="compositionally biased region" description="Basic and acidic residues" evidence="1">
    <location>
        <begin position="940"/>
        <end position="949"/>
    </location>
</feature>
<accession>A0A085M4R8</accession>
<dbReference type="PROSITE" id="PS50800">
    <property type="entry name" value="SAP"/>
    <property type="match status" value="1"/>
</dbReference>
<feature type="compositionally biased region" description="Basic residues" evidence="1">
    <location>
        <begin position="915"/>
        <end position="930"/>
    </location>
</feature>
<dbReference type="SUPFAM" id="SSF68906">
    <property type="entry name" value="SAP domain"/>
    <property type="match status" value="1"/>
</dbReference>
<feature type="compositionally biased region" description="Low complexity" evidence="1">
    <location>
        <begin position="904"/>
        <end position="914"/>
    </location>
</feature>
<feature type="region of interest" description="Disordered" evidence="1">
    <location>
        <begin position="381"/>
        <end position="528"/>
    </location>
</feature>
<feature type="domain" description="SAP" evidence="2">
    <location>
        <begin position="13"/>
        <end position="47"/>
    </location>
</feature>
<organism evidence="3 4">
    <name type="scientific">Trichuris suis</name>
    <name type="common">pig whipworm</name>
    <dbReference type="NCBI Taxonomy" id="68888"/>
    <lineage>
        <taxon>Eukaryota</taxon>
        <taxon>Metazoa</taxon>
        <taxon>Ecdysozoa</taxon>
        <taxon>Nematoda</taxon>
        <taxon>Enoplea</taxon>
        <taxon>Dorylaimia</taxon>
        <taxon>Trichinellida</taxon>
        <taxon>Trichuridae</taxon>
        <taxon>Trichuris</taxon>
    </lineage>
</organism>
<dbReference type="SMART" id="SM00513">
    <property type="entry name" value="SAP"/>
    <property type="match status" value="1"/>
</dbReference>
<feature type="compositionally biased region" description="Polar residues" evidence="1">
    <location>
        <begin position="143"/>
        <end position="153"/>
    </location>
</feature>
<feature type="compositionally biased region" description="Basic residues" evidence="1">
    <location>
        <begin position="128"/>
        <end position="141"/>
    </location>
</feature>
<dbReference type="EMBL" id="KL363230">
    <property type="protein sequence ID" value="KFD52214.1"/>
    <property type="molecule type" value="Genomic_DNA"/>
</dbReference>
<feature type="region of interest" description="Disordered" evidence="1">
    <location>
        <begin position="95"/>
        <end position="180"/>
    </location>
</feature>
<evidence type="ECO:0000313" key="4">
    <source>
        <dbReference type="Proteomes" id="UP000030764"/>
    </source>
</evidence>
<dbReference type="InterPro" id="IPR003034">
    <property type="entry name" value="SAP_dom"/>
</dbReference>
<dbReference type="Pfam" id="PF02037">
    <property type="entry name" value="SAP"/>
    <property type="match status" value="1"/>
</dbReference>
<keyword evidence="4" id="KW-1185">Reference proteome</keyword>
<feature type="region of interest" description="Disordered" evidence="1">
    <location>
        <begin position="752"/>
        <end position="789"/>
    </location>
</feature>
<feature type="compositionally biased region" description="Low complexity" evidence="1">
    <location>
        <begin position="860"/>
        <end position="884"/>
    </location>
</feature>
<dbReference type="PANTHER" id="PTHR46589:SF1">
    <property type="entry name" value="APOPTOTIC CHROMATIN CONDENSATION INDUCER IN THE NUCLEUS"/>
    <property type="match status" value="1"/>
</dbReference>
<sequence>MDSPTEELTVAQVKKMTVVQLRGQLSARKLSASGVKKDLIKRLLDATGLSEPKEEKPAPLHVPGDGWPGSVPNVSMRAMGSEVVASYLAQQQAALQSAKKAADAARAASSAEEASDVEPALAVSQAVRPKRGRQTGGKRQKASTEVVSSTRVLRSQRRQETTDENVQMGGNQHEASVVEPFTVVGDVQNESVVKGKIEDSSMQVEALPVQPEVIVDKTESTMGPFSVKDSLATETSKRVMEVKYPSHATGESMFKDEKEEKEMEEVGTPVQKCSDIFNVDELLKTPSQPLPIVLETLSEGISSAHSDNASKLQATYSRTSMLPRDEDKLLANTSLTILDSDSDTSISADSFTPSPDVPCSDIIVHGDEKFFSQKSVAEEQIRESKDKIVLSTPEETITSADTSSEDGMDIEATQPSLQMHSPKDVDNEHVSDESTLVREADAEMDDDEIEAIDLTTARSPASSEELEEPSREEEEEETGDSFQEIPEVETSGGKSNEVEENLGRSPPTKRPTMTEEQISEPKRKWKTSHDFAPSTVISTKVIENLVKSAGQEFEVFATDRCQQRKEETIQEVKMDSIPTVVASCDTLGQNEASNSREKAAQKKSALPAKINVNSNVLSFDVQWDILSEINPELTEAIALRGPVSPTQKQPTKVVRVTGLSRPYAVRTLRDTMALFGSFPSTHFWINKIRSVCIVQYDSVESAVNAREALHKVRWPKTNQHCLHVDYGCEGDVEYLNGEDNLSRTKARRVGYGRRLEGSESSRSASFEDETEYLKDSSPEVGDAPDLDNLFKKTKTKPTIYYLPYTKEEAEKAEMEREKRRQERIKYLAKDKGEASLRKVSKASSPAAASSTRSRKHGTKKSSSSSEQSDGSSSSSESVKSNSSRRSGHSSDHRSHKRYRRSRSSSKSSSSGQYRRPYRRWSRSPVRRRWSRSPSSNAYNRRRDYYNRSSFRDRYSFERRRYYGGRR</sequence>
<evidence type="ECO:0000313" key="3">
    <source>
        <dbReference type="EMBL" id="KFD52214.1"/>
    </source>
</evidence>
<feature type="region of interest" description="Disordered" evidence="1">
    <location>
        <begin position="46"/>
        <end position="67"/>
    </location>
</feature>
<name>A0A085M4R8_9BILA</name>
<dbReference type="GO" id="GO:0003723">
    <property type="term" value="F:RNA binding"/>
    <property type="evidence" value="ECO:0007669"/>
    <property type="project" value="TreeGrafter"/>
</dbReference>
<feature type="compositionally biased region" description="Basic residues" evidence="1">
    <location>
        <begin position="893"/>
        <end position="903"/>
    </location>
</feature>
<feature type="compositionally biased region" description="Low complexity" evidence="1">
    <location>
        <begin position="841"/>
        <end position="851"/>
    </location>
</feature>
<dbReference type="GO" id="GO:0008380">
    <property type="term" value="P:RNA splicing"/>
    <property type="evidence" value="ECO:0007669"/>
    <property type="project" value="TreeGrafter"/>
</dbReference>
<dbReference type="InterPro" id="IPR012677">
    <property type="entry name" value="Nucleotide-bd_a/b_plait_sf"/>
</dbReference>
<dbReference type="CDD" id="cd12432">
    <property type="entry name" value="RRM_ACINU"/>
    <property type="match status" value="1"/>
</dbReference>
<gene>
    <name evidence="3" type="ORF">M513_06927</name>
</gene>
<dbReference type="SUPFAM" id="SSF54928">
    <property type="entry name" value="RNA-binding domain, RBD"/>
    <property type="match status" value="1"/>
</dbReference>
<proteinExistence type="predicted"/>
<feature type="compositionally biased region" description="Low complexity" evidence="1">
    <location>
        <begin position="95"/>
        <end position="112"/>
    </location>
</feature>
<dbReference type="InterPro" id="IPR035979">
    <property type="entry name" value="RBD_domain_sf"/>
</dbReference>
<evidence type="ECO:0000259" key="2">
    <source>
        <dbReference type="PROSITE" id="PS50800"/>
    </source>
</evidence>
<feature type="region of interest" description="Disordered" evidence="1">
    <location>
        <begin position="248"/>
        <end position="268"/>
    </location>
</feature>